<dbReference type="InterPro" id="IPR036010">
    <property type="entry name" value="2Fe-2S_ferredoxin-like_sf"/>
</dbReference>
<dbReference type="Proteomes" id="UP001066327">
    <property type="component" value="Unassembled WGS sequence"/>
</dbReference>
<evidence type="ECO:0000313" key="11">
    <source>
        <dbReference type="EMBL" id="WLF51860.1"/>
    </source>
</evidence>
<evidence type="ECO:0000313" key="10">
    <source>
        <dbReference type="EMBL" id="MCZ4588823.1"/>
    </source>
</evidence>
<sequence>MTTHNDSDFDTVVEDDEFDVVVERIEPAATDVKALVLRPVTGTTLPTWTPGSHIDVLLPSGTVRQYSLCGDTSDHDAWRIAVLREPPEKGRGGSEYIHNALHPGSKLRVGLPRNNFPLVESTRYLFIAGGIGITPVLSMIAHADKQHLDWRLIYGGRNAESMAFRDELARYGVRVEIVPEDRTGPLDLGHMLSIPRSDTAVYCCGPSGLLQAVEAACSSWPDGSLHLERFVPAPSQPESGDTAFEVVLAKQGRTFVVRPGETILRTLESNGVDVLSSCQQGMCGRCEQTVLEGTPDHRDEILTPEERAAGEYILICVSRCHDDRLVLDL</sequence>
<comment type="cofactor">
    <cofactor evidence="1">
        <name>FAD</name>
        <dbReference type="ChEBI" id="CHEBI:57692"/>
    </cofactor>
</comment>
<dbReference type="EMBL" id="CP130956">
    <property type="protein sequence ID" value="WLF52343.1"/>
    <property type="molecule type" value="Genomic_DNA"/>
</dbReference>
<dbReference type="PANTHER" id="PTHR47354">
    <property type="entry name" value="NADH OXIDOREDUCTASE HCR"/>
    <property type="match status" value="1"/>
</dbReference>
<dbReference type="InterPro" id="IPR001041">
    <property type="entry name" value="2Fe-2S_ferredoxin-type"/>
</dbReference>
<evidence type="ECO:0000259" key="8">
    <source>
        <dbReference type="PROSITE" id="PS51085"/>
    </source>
</evidence>
<dbReference type="AlphaFoldDB" id="A0AAX3YS06"/>
<geneLocation type="plasmid" evidence="11 14">
    <name>pRho-VOC14-L</name>
</geneLocation>
<dbReference type="InterPro" id="IPR017938">
    <property type="entry name" value="Riboflavin_synthase-like_b-brl"/>
</dbReference>
<evidence type="ECO:0000256" key="1">
    <source>
        <dbReference type="ARBA" id="ARBA00001974"/>
    </source>
</evidence>
<dbReference type="InterPro" id="IPR012675">
    <property type="entry name" value="Beta-grasp_dom_sf"/>
</dbReference>
<protein>
    <submittedName>
        <fullName evidence="11">PDR/VanB family oxidoreductase</fullName>
        <ecNumber evidence="11">1.-.-.-</ecNumber>
    </submittedName>
</protein>
<evidence type="ECO:0000256" key="2">
    <source>
        <dbReference type="ARBA" id="ARBA00022630"/>
    </source>
</evidence>
<proteinExistence type="predicted"/>
<reference evidence="10" key="1">
    <citation type="submission" date="2022-12" db="EMBL/GenBank/DDBJ databases">
        <authorList>
            <person name="Krivoruchko A.V."/>
            <person name="Elkin A."/>
        </authorList>
    </citation>
    <scope>NUCLEOTIDE SEQUENCE</scope>
    <source>
        <strain evidence="10">IEGM 249</strain>
    </source>
</reference>
<dbReference type="GO" id="GO:0016491">
    <property type="term" value="F:oxidoreductase activity"/>
    <property type="evidence" value="ECO:0007669"/>
    <property type="project" value="UniProtKB-KW"/>
</dbReference>
<gene>
    <name evidence="10" type="ORF">O4328_35115</name>
    <name evidence="11" type="ORF">Q5707_41025</name>
    <name evidence="12" type="ORF">Q5707_43970</name>
</gene>
<dbReference type="Gene3D" id="3.40.50.80">
    <property type="entry name" value="Nucleotide-binding domain of ferredoxin-NADP reductase (FNR) module"/>
    <property type="match status" value="1"/>
</dbReference>
<evidence type="ECO:0000256" key="3">
    <source>
        <dbReference type="ARBA" id="ARBA00022714"/>
    </source>
</evidence>
<keyword evidence="7" id="KW-0411">Iron-sulfur</keyword>
<keyword evidence="4" id="KW-0479">Metal-binding</keyword>
<evidence type="ECO:0000313" key="12">
    <source>
        <dbReference type="EMBL" id="WLF52343.1"/>
    </source>
</evidence>
<dbReference type="GO" id="GO:0046872">
    <property type="term" value="F:metal ion binding"/>
    <property type="evidence" value="ECO:0007669"/>
    <property type="project" value="UniProtKB-KW"/>
</dbReference>
<dbReference type="PRINTS" id="PR00409">
    <property type="entry name" value="PHDIOXRDTASE"/>
</dbReference>
<dbReference type="PROSITE" id="PS51085">
    <property type="entry name" value="2FE2S_FER_2"/>
    <property type="match status" value="1"/>
</dbReference>
<feature type="domain" description="2Fe-2S ferredoxin-type" evidence="8">
    <location>
        <begin position="244"/>
        <end position="329"/>
    </location>
</feature>
<dbReference type="EMBL" id="JAPWIS010000025">
    <property type="protein sequence ID" value="MCZ4588823.1"/>
    <property type="molecule type" value="Genomic_DNA"/>
</dbReference>
<dbReference type="SUPFAM" id="SSF52343">
    <property type="entry name" value="Ferredoxin reductase-like, C-terminal NADP-linked domain"/>
    <property type="match status" value="1"/>
</dbReference>
<evidence type="ECO:0000313" key="14">
    <source>
        <dbReference type="Proteomes" id="UP001231166"/>
    </source>
</evidence>
<evidence type="ECO:0000256" key="7">
    <source>
        <dbReference type="ARBA" id="ARBA00023014"/>
    </source>
</evidence>
<keyword evidence="3" id="KW-0001">2Fe-2S</keyword>
<dbReference type="PROSITE" id="PS51384">
    <property type="entry name" value="FAD_FR"/>
    <property type="match status" value="1"/>
</dbReference>
<dbReference type="Pfam" id="PF00111">
    <property type="entry name" value="Fer2"/>
    <property type="match status" value="1"/>
</dbReference>
<keyword evidence="11" id="KW-0614">Plasmid</keyword>
<feature type="domain" description="FAD-binding FR-type" evidence="9">
    <location>
        <begin position="15"/>
        <end position="119"/>
    </location>
</feature>
<evidence type="ECO:0000256" key="4">
    <source>
        <dbReference type="ARBA" id="ARBA00022723"/>
    </source>
</evidence>
<keyword evidence="6" id="KW-0408">Iron</keyword>
<dbReference type="InterPro" id="IPR050415">
    <property type="entry name" value="MRET"/>
</dbReference>
<dbReference type="CDD" id="cd06185">
    <property type="entry name" value="PDR_like"/>
    <property type="match status" value="1"/>
</dbReference>
<dbReference type="SUPFAM" id="SSF54292">
    <property type="entry name" value="2Fe-2S ferredoxin-like"/>
    <property type="match status" value="1"/>
</dbReference>
<dbReference type="InterPro" id="IPR017927">
    <property type="entry name" value="FAD-bd_FR_type"/>
</dbReference>
<dbReference type="CDD" id="cd00207">
    <property type="entry name" value="fer2"/>
    <property type="match status" value="1"/>
</dbReference>
<keyword evidence="5 11" id="KW-0560">Oxidoreductase</keyword>
<accession>A0AAX3YS06</accession>
<dbReference type="Pfam" id="PF00175">
    <property type="entry name" value="NAD_binding_1"/>
    <property type="match status" value="1"/>
</dbReference>
<keyword evidence="13" id="KW-1185">Reference proteome</keyword>
<dbReference type="GO" id="GO:0051537">
    <property type="term" value="F:2 iron, 2 sulfur cluster binding"/>
    <property type="evidence" value="ECO:0007669"/>
    <property type="project" value="UniProtKB-KW"/>
</dbReference>
<dbReference type="RefSeq" id="WP_206016574.1">
    <property type="nucleotide sequence ID" value="NZ_CP130956.1"/>
</dbReference>
<reference evidence="11" key="2">
    <citation type="submission" date="2023-07" db="EMBL/GenBank/DDBJ databases">
        <title>Genomic analysis of Rhodococcus opacus VOC-14 with glycol ethers degradation activity.</title>
        <authorList>
            <person name="Narkevich D.A."/>
            <person name="Hlushen A.M."/>
            <person name="Akhremchuk A.E."/>
            <person name="Sikolenko M.A."/>
            <person name="Valentovich L.N."/>
        </authorList>
    </citation>
    <scope>NUCLEOTIDE SEQUENCE</scope>
    <source>
        <strain evidence="11">VOC-14</strain>
        <plasmid evidence="11">pRho-VOC14-L</plasmid>
    </source>
</reference>
<dbReference type="InterPro" id="IPR039261">
    <property type="entry name" value="FNR_nucleotide-bd"/>
</dbReference>
<evidence type="ECO:0000313" key="13">
    <source>
        <dbReference type="Proteomes" id="UP001066327"/>
    </source>
</evidence>
<evidence type="ECO:0000259" key="9">
    <source>
        <dbReference type="PROSITE" id="PS51384"/>
    </source>
</evidence>
<dbReference type="Gene3D" id="2.40.30.10">
    <property type="entry name" value="Translation factors"/>
    <property type="match status" value="1"/>
</dbReference>
<dbReference type="EMBL" id="CP130956">
    <property type="protein sequence ID" value="WLF51860.1"/>
    <property type="molecule type" value="Genomic_DNA"/>
</dbReference>
<dbReference type="PANTHER" id="PTHR47354:SF1">
    <property type="entry name" value="CARNITINE MONOOXYGENASE REDUCTASE SUBUNIT"/>
    <property type="match status" value="1"/>
</dbReference>
<evidence type="ECO:0000256" key="5">
    <source>
        <dbReference type="ARBA" id="ARBA00023002"/>
    </source>
</evidence>
<name>A0AAX3YS06_RHOOP</name>
<dbReference type="SUPFAM" id="SSF63380">
    <property type="entry name" value="Riboflavin synthase domain-like"/>
    <property type="match status" value="1"/>
</dbReference>
<dbReference type="Gene3D" id="3.10.20.30">
    <property type="match status" value="1"/>
</dbReference>
<dbReference type="EC" id="1.-.-.-" evidence="11"/>
<dbReference type="Proteomes" id="UP001231166">
    <property type="component" value="Plasmid pRho-VOC14-L"/>
</dbReference>
<keyword evidence="2" id="KW-0285">Flavoprotein</keyword>
<organism evidence="11 14">
    <name type="scientific">Rhodococcus opacus</name>
    <name type="common">Nocardia opaca</name>
    <dbReference type="NCBI Taxonomy" id="37919"/>
    <lineage>
        <taxon>Bacteria</taxon>
        <taxon>Bacillati</taxon>
        <taxon>Actinomycetota</taxon>
        <taxon>Actinomycetes</taxon>
        <taxon>Mycobacteriales</taxon>
        <taxon>Nocardiaceae</taxon>
        <taxon>Rhodococcus</taxon>
    </lineage>
</organism>
<dbReference type="InterPro" id="IPR001433">
    <property type="entry name" value="OxRdtase_FAD/NAD-bd"/>
</dbReference>
<evidence type="ECO:0000256" key="6">
    <source>
        <dbReference type="ARBA" id="ARBA00023004"/>
    </source>
</evidence>